<organism evidence="4 5">
    <name type="scientific">Prauserella marina</name>
    <dbReference type="NCBI Taxonomy" id="530584"/>
    <lineage>
        <taxon>Bacteria</taxon>
        <taxon>Bacillati</taxon>
        <taxon>Actinomycetota</taxon>
        <taxon>Actinomycetes</taxon>
        <taxon>Pseudonocardiales</taxon>
        <taxon>Pseudonocardiaceae</taxon>
        <taxon>Prauserella</taxon>
    </lineage>
</organism>
<dbReference type="STRING" id="530584.SAMN05421630_10955"/>
<dbReference type="PANTHER" id="PTHR42756:SF1">
    <property type="entry name" value="TRANSCRIPTIONAL REPRESSOR OF EMRAB OPERON"/>
    <property type="match status" value="1"/>
</dbReference>
<accession>A0A1G6V630</accession>
<dbReference type="Pfam" id="PF12802">
    <property type="entry name" value="MarR_2"/>
    <property type="match status" value="1"/>
</dbReference>
<dbReference type="InterPro" id="IPR000835">
    <property type="entry name" value="HTH_MarR-typ"/>
</dbReference>
<name>A0A1G6V630_9PSEU</name>
<keyword evidence="1" id="KW-0805">Transcription regulation</keyword>
<dbReference type="InterPro" id="IPR036388">
    <property type="entry name" value="WH-like_DNA-bd_sf"/>
</dbReference>
<dbReference type="Proteomes" id="UP000199494">
    <property type="component" value="Unassembled WGS sequence"/>
</dbReference>
<dbReference type="SUPFAM" id="SSF46785">
    <property type="entry name" value="Winged helix' DNA-binding domain"/>
    <property type="match status" value="1"/>
</dbReference>
<keyword evidence="5" id="KW-1185">Reference proteome</keyword>
<dbReference type="PROSITE" id="PS50995">
    <property type="entry name" value="HTH_MARR_2"/>
    <property type="match status" value="1"/>
</dbReference>
<dbReference type="GO" id="GO:0003700">
    <property type="term" value="F:DNA-binding transcription factor activity"/>
    <property type="evidence" value="ECO:0007669"/>
    <property type="project" value="InterPro"/>
</dbReference>
<keyword evidence="3" id="KW-0804">Transcription</keyword>
<proteinExistence type="predicted"/>
<dbReference type="SMART" id="SM00347">
    <property type="entry name" value="HTH_MARR"/>
    <property type="match status" value="1"/>
</dbReference>
<dbReference type="PANTHER" id="PTHR42756">
    <property type="entry name" value="TRANSCRIPTIONAL REGULATOR, MARR"/>
    <property type="match status" value="1"/>
</dbReference>
<sequence>MTSLPAHERVGHHVKRVEQELMALKHAALKPSGLTVPQYSALATTAMHPGVSAAALARLALVTPQTMATTLANLEAKGLISRARDPYHLNARQIELTEPGWATLRQADAAAVAIERRLGDTFTETERATLLDLLARCSRTLHEEAAHVSGGSAALAPFKQPAR</sequence>
<dbReference type="Gene3D" id="1.10.10.10">
    <property type="entry name" value="Winged helix-like DNA-binding domain superfamily/Winged helix DNA-binding domain"/>
    <property type="match status" value="1"/>
</dbReference>
<dbReference type="GO" id="GO:0003677">
    <property type="term" value="F:DNA binding"/>
    <property type="evidence" value="ECO:0007669"/>
    <property type="project" value="UniProtKB-KW"/>
</dbReference>
<dbReference type="InterPro" id="IPR036390">
    <property type="entry name" value="WH_DNA-bd_sf"/>
</dbReference>
<evidence type="ECO:0000256" key="2">
    <source>
        <dbReference type="ARBA" id="ARBA00023125"/>
    </source>
</evidence>
<dbReference type="EMBL" id="FMZE01000009">
    <property type="protein sequence ID" value="SDD48941.1"/>
    <property type="molecule type" value="Genomic_DNA"/>
</dbReference>
<evidence type="ECO:0000313" key="4">
    <source>
        <dbReference type="EMBL" id="SDD48941.1"/>
    </source>
</evidence>
<evidence type="ECO:0000256" key="3">
    <source>
        <dbReference type="ARBA" id="ARBA00023163"/>
    </source>
</evidence>
<protein>
    <submittedName>
        <fullName evidence="4">DNA-binding transcriptional regulator, MarR family</fullName>
    </submittedName>
</protein>
<evidence type="ECO:0000256" key="1">
    <source>
        <dbReference type="ARBA" id="ARBA00023015"/>
    </source>
</evidence>
<dbReference type="AlphaFoldDB" id="A0A1G6V630"/>
<gene>
    <name evidence="4" type="ORF">SAMN05421630_10955</name>
</gene>
<evidence type="ECO:0000313" key="5">
    <source>
        <dbReference type="Proteomes" id="UP000199494"/>
    </source>
</evidence>
<reference evidence="4 5" key="1">
    <citation type="submission" date="2016-10" db="EMBL/GenBank/DDBJ databases">
        <authorList>
            <person name="de Groot N.N."/>
        </authorList>
    </citation>
    <scope>NUCLEOTIDE SEQUENCE [LARGE SCALE GENOMIC DNA]</scope>
    <source>
        <strain evidence="4 5">CGMCC 4.5506</strain>
    </source>
</reference>
<keyword evidence="2 4" id="KW-0238">DNA-binding</keyword>